<dbReference type="Proteomes" id="UP001165498">
    <property type="component" value="Unassembled WGS sequence"/>
</dbReference>
<accession>A0ABT1QQ03</accession>
<dbReference type="EMBL" id="JANFQO010000005">
    <property type="protein sequence ID" value="MCQ4164374.1"/>
    <property type="molecule type" value="Genomic_DNA"/>
</dbReference>
<comment type="caution">
    <text evidence="2">The sequence shown here is derived from an EMBL/GenBank/DDBJ whole genome shotgun (WGS) entry which is preliminary data.</text>
</comment>
<gene>
    <name evidence="2" type="ORF">NM961_06580</name>
</gene>
<dbReference type="SUPFAM" id="SSF51182">
    <property type="entry name" value="RmlC-like cupins"/>
    <property type="match status" value="1"/>
</dbReference>
<dbReference type="Pfam" id="PF12973">
    <property type="entry name" value="Cupin_7"/>
    <property type="match status" value="1"/>
</dbReference>
<dbReference type="CDD" id="cd20302">
    <property type="entry name" value="cupin_DAD"/>
    <property type="match status" value="1"/>
</dbReference>
<proteinExistence type="predicted"/>
<dbReference type="InterPro" id="IPR011051">
    <property type="entry name" value="RmlC_Cupin_sf"/>
</dbReference>
<evidence type="ECO:0000259" key="1">
    <source>
        <dbReference type="Pfam" id="PF12973"/>
    </source>
</evidence>
<organism evidence="2 3">
    <name type="scientific">Tahibacter harae</name>
    <dbReference type="NCBI Taxonomy" id="2963937"/>
    <lineage>
        <taxon>Bacteria</taxon>
        <taxon>Pseudomonadati</taxon>
        <taxon>Pseudomonadota</taxon>
        <taxon>Gammaproteobacteria</taxon>
        <taxon>Lysobacterales</taxon>
        <taxon>Rhodanobacteraceae</taxon>
        <taxon>Tahibacter</taxon>
    </lineage>
</organism>
<dbReference type="GO" id="GO:0051213">
    <property type="term" value="F:dioxygenase activity"/>
    <property type="evidence" value="ECO:0007669"/>
    <property type="project" value="UniProtKB-KW"/>
</dbReference>
<reference evidence="2" key="1">
    <citation type="submission" date="2022-07" db="EMBL/GenBank/DDBJ databases">
        <title>Tahibacter sp., a new gammaproteobacterium isolated from the silt sample collected at pig farm.</title>
        <authorList>
            <person name="Chen H."/>
        </authorList>
    </citation>
    <scope>NUCLEOTIDE SEQUENCE</scope>
    <source>
        <strain evidence="2">P2K</strain>
    </source>
</reference>
<name>A0ABT1QQ03_9GAMM</name>
<sequence length="162" mass="17545">MSNPAIAAPLQPATHPAFADAQTIAAADTPWVPAGPGKSFKLLRLLPDNTGFVELMRIEPGAGVPLHRHTGPIHAYNLQGTRELCTGERIGPGEYVFEPAGNTDWWRAVGDEPVILFIVVHGAVEYLDAQDRVTQRIDAQALYEMYREHCQASGLEPAAAAH</sequence>
<dbReference type="Gene3D" id="2.60.120.10">
    <property type="entry name" value="Jelly Rolls"/>
    <property type="match status" value="1"/>
</dbReference>
<keyword evidence="2" id="KW-0223">Dioxygenase</keyword>
<dbReference type="InterPro" id="IPR025979">
    <property type="entry name" value="ChrR-like_cupin_dom"/>
</dbReference>
<evidence type="ECO:0000313" key="2">
    <source>
        <dbReference type="EMBL" id="MCQ4164374.1"/>
    </source>
</evidence>
<evidence type="ECO:0000313" key="3">
    <source>
        <dbReference type="Proteomes" id="UP001165498"/>
    </source>
</evidence>
<dbReference type="RefSeq" id="WP_255913127.1">
    <property type="nucleotide sequence ID" value="NZ_JANFQO010000005.1"/>
</dbReference>
<keyword evidence="2" id="KW-0560">Oxidoreductase</keyword>
<feature type="domain" description="ChrR-like cupin" evidence="1">
    <location>
        <begin position="22"/>
        <end position="124"/>
    </location>
</feature>
<keyword evidence="3" id="KW-1185">Reference proteome</keyword>
<dbReference type="InterPro" id="IPR014710">
    <property type="entry name" value="RmlC-like_jellyroll"/>
</dbReference>
<protein>
    <submittedName>
        <fullName evidence="2">2,4'-dihydroxyacetophenone dioxygenase family protein</fullName>
    </submittedName>
</protein>